<proteinExistence type="predicted"/>
<evidence type="ECO:0000313" key="2">
    <source>
        <dbReference type="RefSeq" id="XP_010253669.1"/>
    </source>
</evidence>
<dbReference type="GeneID" id="104594850"/>
<sequence>MISVLAQERFLGAALGSIFTGVVVFEQRRSIYSSISENQFQPKPQSQMEERKLGKKYRLEFTHLWNKAVDQTMGPMIAFLSSRGW</sequence>
<reference evidence="2" key="1">
    <citation type="submission" date="2025-08" db="UniProtKB">
        <authorList>
            <consortium name="RefSeq"/>
        </authorList>
    </citation>
    <scope>IDENTIFICATION</scope>
</reference>
<dbReference type="RefSeq" id="XP_010253669.1">
    <property type="nucleotide sequence ID" value="XM_010255367.2"/>
</dbReference>
<dbReference type="eggNOG" id="ENOG502S9SR">
    <property type="taxonomic scope" value="Eukaryota"/>
</dbReference>
<protein>
    <submittedName>
        <fullName evidence="2">Uncharacterized protein LOC104594850</fullName>
    </submittedName>
</protein>
<dbReference type="PANTHER" id="PTHR37720:SF2">
    <property type="entry name" value="OS10G0481400 PROTEIN"/>
    <property type="match status" value="1"/>
</dbReference>
<dbReference type="OrthoDB" id="1895233at2759"/>
<gene>
    <name evidence="2" type="primary">LOC104594850</name>
</gene>
<dbReference type="AlphaFoldDB" id="A0A1U7ZP93"/>
<evidence type="ECO:0000313" key="1">
    <source>
        <dbReference type="Proteomes" id="UP000189703"/>
    </source>
</evidence>
<accession>A0A1U7ZP93</accession>
<name>A0A1U7ZP93_NELNU</name>
<dbReference type="Proteomes" id="UP000189703">
    <property type="component" value="Unplaced"/>
</dbReference>
<keyword evidence="1" id="KW-1185">Reference proteome</keyword>
<dbReference type="STRING" id="4432.A0A1U7ZP93"/>
<dbReference type="FunCoup" id="A0A1U7ZP93">
    <property type="interactions" value="1471"/>
</dbReference>
<dbReference type="PANTHER" id="PTHR37720">
    <property type="entry name" value="OS10G0481400 PROTEIN"/>
    <property type="match status" value="1"/>
</dbReference>
<organism evidence="1 2">
    <name type="scientific">Nelumbo nucifera</name>
    <name type="common">Sacred lotus</name>
    <dbReference type="NCBI Taxonomy" id="4432"/>
    <lineage>
        <taxon>Eukaryota</taxon>
        <taxon>Viridiplantae</taxon>
        <taxon>Streptophyta</taxon>
        <taxon>Embryophyta</taxon>
        <taxon>Tracheophyta</taxon>
        <taxon>Spermatophyta</taxon>
        <taxon>Magnoliopsida</taxon>
        <taxon>Proteales</taxon>
        <taxon>Nelumbonaceae</taxon>
        <taxon>Nelumbo</taxon>
    </lineage>
</organism>
<dbReference type="KEGG" id="nnu:104594850"/>
<dbReference type="InParanoid" id="A0A1U7ZP93"/>
<dbReference type="OMA" id="IFGKQFR"/>